<dbReference type="OrthoDB" id="4265057at2759"/>
<dbReference type="AlphaFoldDB" id="A0A0U5GKN5"/>
<proteinExistence type="predicted"/>
<protein>
    <submittedName>
        <fullName evidence="1">Uncharacterized protein</fullName>
    </submittedName>
</protein>
<sequence length="167" mass="19172">MLKQWDEDWPKSSAVGTNRDTAWNWGQNHFKSFTFHLFNSDSPASGANTNPALNHKLKPGSGTEDNIRWVVGAVNILDNTKYRFANGKNAMRVNFEYVPPKTPTNPNPEVNPYRDHIFWDDARSAHSCQVEFDNTIAQTKLLKRGEQPTLEEMFNITSIQSQDYLRQ</sequence>
<accession>A0A0U5GKN5</accession>
<reference evidence="2" key="1">
    <citation type="journal article" date="2016" name="Genome Announc.">
        <title>Draft genome sequences of fungus Aspergillus calidoustus.</title>
        <authorList>
            <person name="Horn F."/>
            <person name="Linde J."/>
            <person name="Mattern D.J."/>
            <person name="Walther G."/>
            <person name="Guthke R."/>
            <person name="Scherlach K."/>
            <person name="Martin K."/>
            <person name="Brakhage A.A."/>
            <person name="Petzke L."/>
            <person name="Valiante V."/>
        </authorList>
    </citation>
    <scope>NUCLEOTIDE SEQUENCE [LARGE SCALE GENOMIC DNA]</scope>
    <source>
        <strain evidence="2">SF006504</strain>
    </source>
</reference>
<dbReference type="EMBL" id="CDMC01000019">
    <property type="protein sequence ID" value="CEL10479.1"/>
    <property type="molecule type" value="Genomic_DNA"/>
</dbReference>
<gene>
    <name evidence="1" type="ORF">ASPCAL13598</name>
</gene>
<evidence type="ECO:0000313" key="2">
    <source>
        <dbReference type="Proteomes" id="UP000054771"/>
    </source>
</evidence>
<name>A0A0U5GKN5_ASPCI</name>
<keyword evidence="2" id="KW-1185">Reference proteome</keyword>
<evidence type="ECO:0000313" key="1">
    <source>
        <dbReference type="EMBL" id="CEL10479.1"/>
    </source>
</evidence>
<dbReference type="Proteomes" id="UP000054771">
    <property type="component" value="Unassembled WGS sequence"/>
</dbReference>
<organism evidence="1 2">
    <name type="scientific">Aspergillus calidoustus</name>
    <dbReference type="NCBI Taxonomy" id="454130"/>
    <lineage>
        <taxon>Eukaryota</taxon>
        <taxon>Fungi</taxon>
        <taxon>Dikarya</taxon>
        <taxon>Ascomycota</taxon>
        <taxon>Pezizomycotina</taxon>
        <taxon>Eurotiomycetes</taxon>
        <taxon>Eurotiomycetidae</taxon>
        <taxon>Eurotiales</taxon>
        <taxon>Aspergillaceae</taxon>
        <taxon>Aspergillus</taxon>
        <taxon>Aspergillus subgen. Nidulantes</taxon>
    </lineage>
</organism>